<comment type="caution">
    <text evidence="3">The sequence shown here is derived from an EMBL/GenBank/DDBJ whole genome shotgun (WGS) entry which is preliminary data.</text>
</comment>
<evidence type="ECO:0000256" key="2">
    <source>
        <dbReference type="SAM" id="Phobius"/>
    </source>
</evidence>
<sequence length="586" mass="63714">MQPFTSHPASSSERLPTKNNPPLRTTQASRKKVSPWWWEIAASALSIACLVILVVLLKHVDGMPYADWAYRVSPNAVLSVVATANRAALLFPVCTCLSQLKWNQYRHEHRLYDLYALDQASRGIWGSFQMVVTSRPNLATLGAATMVLSAALDPLTQQILVFPSRIITATNETASAQTAQVYSPTDPNEDDTMNLAVLRSVYGSDTSEEPVCSTGSCQYPDFDALGACSQCRDVTSETEQNCTALASDTDVLVAFQNSTLADSVINCTYTTPGGLQLTPGVESAAGTPVGNSSGVLFVKDSWTFASTSLSEQILTQSAEPLLAGILNPVVGLAVANYSYPYTAYVYSNISVPETKPQMTECALYLCAQRYVNNTYTSDEKTLSPSQTEQLFVNETFSFFFENYLAPMSNETDKFAINGTYMIQGNTVLSIVSSFQTTVSLSSDIESGWSYAIQYGAGAGSVMDRVAASITDSIRDGPNTTTIPGEAFTTQTYISVRWYWIIVPIAVTVMSLLFLILIILHTGHARGVGVWKSSALALLACKLEHGPDHPDLQTMEESEMEIKAKDMYVSWDMDSAALALTVGRMKA</sequence>
<proteinExistence type="predicted"/>
<dbReference type="AlphaFoldDB" id="A0A317WD06"/>
<organism evidence="3 4">
    <name type="scientific">Aspergillus heteromorphus CBS 117.55</name>
    <dbReference type="NCBI Taxonomy" id="1448321"/>
    <lineage>
        <taxon>Eukaryota</taxon>
        <taxon>Fungi</taxon>
        <taxon>Dikarya</taxon>
        <taxon>Ascomycota</taxon>
        <taxon>Pezizomycotina</taxon>
        <taxon>Eurotiomycetes</taxon>
        <taxon>Eurotiomycetidae</taxon>
        <taxon>Eurotiales</taxon>
        <taxon>Aspergillaceae</taxon>
        <taxon>Aspergillus</taxon>
        <taxon>Aspergillus subgen. Circumdati</taxon>
    </lineage>
</organism>
<dbReference type="PANTHER" id="PTHR35394">
    <property type="entry name" value="DUF3176 DOMAIN-CONTAINING PROTEIN"/>
    <property type="match status" value="1"/>
</dbReference>
<name>A0A317WD06_9EURO</name>
<gene>
    <name evidence="3" type="ORF">BO70DRAFT_405128</name>
</gene>
<evidence type="ECO:0000313" key="3">
    <source>
        <dbReference type="EMBL" id="PWY82050.1"/>
    </source>
</evidence>
<keyword evidence="2" id="KW-1133">Transmembrane helix</keyword>
<dbReference type="GeneID" id="37069339"/>
<dbReference type="PANTHER" id="PTHR35394:SF5">
    <property type="entry name" value="DUF3176 DOMAIN-CONTAINING PROTEIN"/>
    <property type="match status" value="1"/>
</dbReference>
<dbReference type="Proteomes" id="UP000247233">
    <property type="component" value="Unassembled WGS sequence"/>
</dbReference>
<reference evidence="3 4" key="1">
    <citation type="submission" date="2016-12" db="EMBL/GenBank/DDBJ databases">
        <title>The genomes of Aspergillus section Nigri reveals drivers in fungal speciation.</title>
        <authorList>
            <consortium name="DOE Joint Genome Institute"/>
            <person name="Vesth T.C."/>
            <person name="Nybo J."/>
            <person name="Theobald S."/>
            <person name="Brandl J."/>
            <person name="Frisvad J.C."/>
            <person name="Nielsen K.F."/>
            <person name="Lyhne E.K."/>
            <person name="Kogle M.E."/>
            <person name="Kuo A."/>
            <person name="Riley R."/>
            <person name="Clum A."/>
            <person name="Nolan M."/>
            <person name="Lipzen A."/>
            <person name="Salamov A."/>
            <person name="Henrissat B."/>
            <person name="Wiebenga A."/>
            <person name="De Vries R.P."/>
            <person name="Grigoriev I.V."/>
            <person name="Mortensen U.H."/>
            <person name="Andersen M.R."/>
            <person name="Baker S.E."/>
        </authorList>
    </citation>
    <scope>NUCLEOTIDE SEQUENCE [LARGE SCALE GENOMIC DNA]</scope>
    <source>
        <strain evidence="3 4">CBS 117.55</strain>
    </source>
</reference>
<keyword evidence="2" id="KW-0472">Membrane</keyword>
<evidence type="ECO:0000256" key="1">
    <source>
        <dbReference type="SAM" id="MobiDB-lite"/>
    </source>
</evidence>
<accession>A0A317WD06</accession>
<keyword evidence="2" id="KW-0812">Transmembrane</keyword>
<dbReference type="OrthoDB" id="5376804at2759"/>
<keyword evidence="4" id="KW-1185">Reference proteome</keyword>
<dbReference type="VEuPathDB" id="FungiDB:BO70DRAFT_405128"/>
<feature type="region of interest" description="Disordered" evidence="1">
    <location>
        <begin position="1"/>
        <end position="27"/>
    </location>
</feature>
<dbReference type="EMBL" id="MSFL01000012">
    <property type="protein sequence ID" value="PWY82050.1"/>
    <property type="molecule type" value="Genomic_DNA"/>
</dbReference>
<evidence type="ECO:0000313" key="4">
    <source>
        <dbReference type="Proteomes" id="UP000247233"/>
    </source>
</evidence>
<protein>
    <submittedName>
        <fullName evidence="3">Uncharacterized protein</fullName>
    </submittedName>
</protein>
<dbReference type="Pfam" id="PF11374">
    <property type="entry name" value="DUF3176"/>
    <property type="match status" value="1"/>
</dbReference>
<feature type="transmembrane region" description="Helical" evidence="2">
    <location>
        <begin position="36"/>
        <end position="57"/>
    </location>
</feature>
<dbReference type="InterPro" id="IPR021514">
    <property type="entry name" value="DUF3176"/>
</dbReference>
<dbReference type="RefSeq" id="XP_025399315.1">
    <property type="nucleotide sequence ID" value="XM_025547102.1"/>
</dbReference>
<feature type="transmembrane region" description="Helical" evidence="2">
    <location>
        <begin position="497"/>
        <end position="519"/>
    </location>
</feature>